<evidence type="ECO:0000313" key="3">
    <source>
        <dbReference type="Proteomes" id="UP000195221"/>
    </source>
</evidence>
<feature type="region of interest" description="Disordered" evidence="1">
    <location>
        <begin position="1"/>
        <end position="24"/>
    </location>
</feature>
<evidence type="ECO:0000256" key="1">
    <source>
        <dbReference type="SAM" id="MobiDB-lite"/>
    </source>
</evidence>
<gene>
    <name evidence="2" type="ORF">PAMC26577_39840</name>
</gene>
<accession>A0A242M2T9</accession>
<organism evidence="2 3">
    <name type="scientific">Caballeronia sordidicola</name>
    <name type="common">Burkholderia sordidicola</name>
    <dbReference type="NCBI Taxonomy" id="196367"/>
    <lineage>
        <taxon>Bacteria</taxon>
        <taxon>Pseudomonadati</taxon>
        <taxon>Pseudomonadota</taxon>
        <taxon>Betaproteobacteria</taxon>
        <taxon>Burkholderiales</taxon>
        <taxon>Burkholderiaceae</taxon>
        <taxon>Caballeronia</taxon>
    </lineage>
</organism>
<comment type="caution">
    <text evidence="2">The sequence shown here is derived from an EMBL/GenBank/DDBJ whole genome shotgun (WGS) entry which is preliminary data.</text>
</comment>
<proteinExistence type="predicted"/>
<evidence type="ECO:0000313" key="2">
    <source>
        <dbReference type="EMBL" id="OTP65391.1"/>
    </source>
</evidence>
<protein>
    <submittedName>
        <fullName evidence="2">Uncharacterized protein</fullName>
    </submittedName>
</protein>
<name>A0A242M2T9_CABSO</name>
<dbReference type="EMBL" id="NBTZ01000181">
    <property type="protein sequence ID" value="OTP65391.1"/>
    <property type="molecule type" value="Genomic_DNA"/>
</dbReference>
<sequence length="67" mass="7678">MSRCAATLRRSNPNSLRANLGRRREHGAGTIRSRFIVWSTGHDLQDPRVVRSSEWCEKQKTNDALRA</sequence>
<dbReference type="Proteomes" id="UP000195221">
    <property type="component" value="Unassembled WGS sequence"/>
</dbReference>
<dbReference type="AlphaFoldDB" id="A0A242M2T9"/>
<reference evidence="2 3" key="1">
    <citation type="submission" date="2017-03" db="EMBL/GenBank/DDBJ databases">
        <title>Genome analysis of strain PAMC 26577.</title>
        <authorList>
            <person name="Oh H.-M."/>
            <person name="Yang J.-A."/>
        </authorList>
    </citation>
    <scope>NUCLEOTIDE SEQUENCE [LARGE SCALE GENOMIC DNA]</scope>
    <source>
        <strain evidence="2 3">PAMC 26577</strain>
    </source>
</reference>